<proteinExistence type="predicted"/>
<feature type="non-terminal residue" evidence="2">
    <location>
        <position position="130"/>
    </location>
</feature>
<dbReference type="SUPFAM" id="SSF51735">
    <property type="entry name" value="NAD(P)-binding Rossmann-fold domains"/>
    <property type="match status" value="1"/>
</dbReference>
<protein>
    <recommendedName>
        <fullName evidence="1">GFO/IDH/MocA-like oxidoreductase domain-containing protein</fullName>
    </recommendedName>
</protein>
<dbReference type="EMBL" id="UINC01042227">
    <property type="protein sequence ID" value="SVB44565.1"/>
    <property type="molecule type" value="Genomic_DNA"/>
</dbReference>
<gene>
    <name evidence="2" type="ORF">METZ01_LOCUS197419</name>
</gene>
<dbReference type="PANTHER" id="PTHR43249">
    <property type="entry name" value="UDP-N-ACETYL-2-AMINO-2-DEOXY-D-GLUCURONATE OXIDASE"/>
    <property type="match status" value="1"/>
</dbReference>
<organism evidence="2">
    <name type="scientific">marine metagenome</name>
    <dbReference type="NCBI Taxonomy" id="408172"/>
    <lineage>
        <taxon>unclassified sequences</taxon>
        <taxon>metagenomes</taxon>
        <taxon>ecological metagenomes</taxon>
    </lineage>
</organism>
<dbReference type="Pfam" id="PF22725">
    <property type="entry name" value="GFO_IDH_MocA_C3"/>
    <property type="match status" value="1"/>
</dbReference>
<evidence type="ECO:0000313" key="2">
    <source>
        <dbReference type="EMBL" id="SVB44565.1"/>
    </source>
</evidence>
<dbReference type="SUPFAM" id="SSF55347">
    <property type="entry name" value="Glyceraldehyde-3-phosphate dehydrogenase-like, C-terminal domain"/>
    <property type="match status" value="1"/>
</dbReference>
<dbReference type="Gene3D" id="3.30.360.10">
    <property type="entry name" value="Dihydrodipicolinate Reductase, domain 2"/>
    <property type="match status" value="1"/>
</dbReference>
<dbReference type="InterPro" id="IPR036291">
    <property type="entry name" value="NAD(P)-bd_dom_sf"/>
</dbReference>
<name>A0A382E274_9ZZZZ</name>
<feature type="non-terminal residue" evidence="2">
    <location>
        <position position="1"/>
    </location>
</feature>
<accession>A0A382E274</accession>
<feature type="domain" description="GFO/IDH/MocA-like oxidoreductase" evidence="1">
    <location>
        <begin position="41"/>
        <end position="129"/>
    </location>
</feature>
<dbReference type="PANTHER" id="PTHR43249:SF1">
    <property type="entry name" value="D-GLUCOSIDE 3-DEHYDROGENASE"/>
    <property type="match status" value="1"/>
</dbReference>
<evidence type="ECO:0000259" key="1">
    <source>
        <dbReference type="Pfam" id="PF22725"/>
    </source>
</evidence>
<dbReference type="InterPro" id="IPR055170">
    <property type="entry name" value="GFO_IDH_MocA-like_dom"/>
</dbReference>
<dbReference type="Gene3D" id="3.40.50.720">
    <property type="entry name" value="NAD(P)-binding Rossmann-like Domain"/>
    <property type="match status" value="1"/>
</dbReference>
<sequence>VIIEKPLEITLERCDAIIESCEKANVRLCAIFNSRFSDASQLVKDTVSSGRLGQLTLGDAYVKWYRSQDYYDSGDWRGTMELDGGGALMNQSIHAIDFLQYVMGPVESIQAFTDTLAHKRIDVEDVAVAA</sequence>
<reference evidence="2" key="1">
    <citation type="submission" date="2018-05" db="EMBL/GenBank/DDBJ databases">
        <authorList>
            <person name="Lanie J.A."/>
            <person name="Ng W.-L."/>
            <person name="Kazmierczak K.M."/>
            <person name="Andrzejewski T.M."/>
            <person name="Davidsen T.M."/>
            <person name="Wayne K.J."/>
            <person name="Tettelin H."/>
            <person name="Glass J.I."/>
            <person name="Rusch D."/>
            <person name="Podicherti R."/>
            <person name="Tsui H.-C.T."/>
            <person name="Winkler M.E."/>
        </authorList>
    </citation>
    <scope>NUCLEOTIDE SEQUENCE</scope>
</reference>
<dbReference type="AlphaFoldDB" id="A0A382E274"/>
<dbReference type="InterPro" id="IPR052515">
    <property type="entry name" value="Gfo/Idh/MocA_Oxidoreductase"/>
</dbReference>